<accession>A0ABV9JPK6</accession>
<protein>
    <recommendedName>
        <fullName evidence="3">Acyl-homoserine-lactone synthase</fullName>
    </recommendedName>
</protein>
<keyword evidence="2" id="KW-1185">Reference proteome</keyword>
<reference evidence="2" key="1">
    <citation type="journal article" date="2019" name="Int. J. Syst. Evol. Microbiol.">
        <title>The Global Catalogue of Microorganisms (GCM) 10K type strain sequencing project: providing services to taxonomists for standard genome sequencing and annotation.</title>
        <authorList>
            <consortium name="The Broad Institute Genomics Platform"/>
            <consortium name="The Broad Institute Genome Sequencing Center for Infectious Disease"/>
            <person name="Wu L."/>
            <person name="Ma J."/>
        </authorList>
    </citation>
    <scope>NUCLEOTIDE SEQUENCE [LARGE SCALE GENOMIC DNA]</scope>
    <source>
        <strain evidence="2">DT28</strain>
    </source>
</reference>
<evidence type="ECO:0000313" key="2">
    <source>
        <dbReference type="Proteomes" id="UP001595962"/>
    </source>
</evidence>
<dbReference type="EMBL" id="JBHSGB010000012">
    <property type="protein sequence ID" value="MFC4656190.1"/>
    <property type="molecule type" value="Genomic_DNA"/>
</dbReference>
<gene>
    <name evidence="1" type="ORF">ACFO3I_14335</name>
</gene>
<proteinExistence type="predicted"/>
<evidence type="ECO:0000313" key="1">
    <source>
        <dbReference type="EMBL" id="MFC4656190.1"/>
    </source>
</evidence>
<organism evidence="1 2">
    <name type="scientific">Rheinheimera marina</name>
    <dbReference type="NCBI Taxonomy" id="1774958"/>
    <lineage>
        <taxon>Bacteria</taxon>
        <taxon>Pseudomonadati</taxon>
        <taxon>Pseudomonadota</taxon>
        <taxon>Gammaproteobacteria</taxon>
        <taxon>Chromatiales</taxon>
        <taxon>Chromatiaceae</taxon>
        <taxon>Rheinheimera</taxon>
    </lineage>
</organism>
<sequence>MSFLSSACLLPKKRLEHDFKVVLGSVLVDELSQLRQQRQRQYQDLLSDYLNPLLPRTGRAPNQLPDKLPLYWQQLVLPNARICSELILSSFGQVTYLHYLSMLPEDFGLFSPLWPSQMFAYINSLIGDTLSAVTALSLSQHNCAIVCTLTNPNLAAIFTSHGFRPCPSGPQIQGLPLPARFYRPLTTRQRADQTISKLQMADPGHLRPERPNSN</sequence>
<comment type="caution">
    <text evidence="1">The sequence shown here is derived from an EMBL/GenBank/DDBJ whole genome shotgun (WGS) entry which is preliminary data.</text>
</comment>
<evidence type="ECO:0008006" key="3">
    <source>
        <dbReference type="Google" id="ProtNLM"/>
    </source>
</evidence>
<dbReference type="RefSeq" id="WP_377335035.1">
    <property type="nucleotide sequence ID" value="NZ_JBHSGB010000012.1"/>
</dbReference>
<dbReference type="Proteomes" id="UP001595962">
    <property type="component" value="Unassembled WGS sequence"/>
</dbReference>
<name>A0ABV9JPK6_9GAMM</name>